<evidence type="ECO:0008006" key="4">
    <source>
        <dbReference type="Google" id="ProtNLM"/>
    </source>
</evidence>
<reference evidence="2 3" key="1">
    <citation type="submission" date="2024-08" db="EMBL/GenBank/DDBJ databases">
        <authorList>
            <person name="Cucini C."/>
            <person name="Frati F."/>
        </authorList>
    </citation>
    <scope>NUCLEOTIDE SEQUENCE [LARGE SCALE GENOMIC DNA]</scope>
</reference>
<keyword evidence="1" id="KW-0472">Membrane</keyword>
<feature type="transmembrane region" description="Helical" evidence="1">
    <location>
        <begin position="158"/>
        <end position="178"/>
    </location>
</feature>
<protein>
    <recommendedName>
        <fullName evidence="4">RING-type domain-containing protein</fullName>
    </recommendedName>
</protein>
<organism evidence="2 3">
    <name type="scientific">Orchesella dallaii</name>
    <dbReference type="NCBI Taxonomy" id="48710"/>
    <lineage>
        <taxon>Eukaryota</taxon>
        <taxon>Metazoa</taxon>
        <taxon>Ecdysozoa</taxon>
        <taxon>Arthropoda</taxon>
        <taxon>Hexapoda</taxon>
        <taxon>Collembola</taxon>
        <taxon>Entomobryomorpha</taxon>
        <taxon>Entomobryoidea</taxon>
        <taxon>Orchesellidae</taxon>
        <taxon>Orchesellinae</taxon>
        <taxon>Orchesella</taxon>
    </lineage>
</organism>
<keyword evidence="3" id="KW-1185">Reference proteome</keyword>
<keyword evidence="1" id="KW-1133">Transmembrane helix</keyword>
<name>A0ABP1R3U8_9HEXA</name>
<gene>
    <name evidence="2" type="ORF">ODALV1_LOCUS18324</name>
</gene>
<evidence type="ECO:0000256" key="1">
    <source>
        <dbReference type="SAM" id="Phobius"/>
    </source>
</evidence>
<evidence type="ECO:0000313" key="3">
    <source>
        <dbReference type="Proteomes" id="UP001642540"/>
    </source>
</evidence>
<comment type="caution">
    <text evidence="2">The sequence shown here is derived from an EMBL/GenBank/DDBJ whole genome shotgun (WGS) entry which is preliminary data.</text>
</comment>
<proteinExistence type="predicted"/>
<dbReference type="Proteomes" id="UP001642540">
    <property type="component" value="Unassembled WGS sequence"/>
</dbReference>
<evidence type="ECO:0000313" key="2">
    <source>
        <dbReference type="EMBL" id="CAL8118931.1"/>
    </source>
</evidence>
<sequence>MNSKQSNNLDCGYYCRVCNSEFIYNSRNGLCTHLCIACEVTLLQCPVCITNPENGNENISRDELNQAISTILESQQQSVIDTEAKNPTKKKTLKEQILKHCFLGVWDGAINVALKAFGVKSSKKNPILGNVQNTVARVGRQTGRSLFPNVINNISNTASIKLIGGLAAVLICFQILIAKRSSMLK</sequence>
<dbReference type="EMBL" id="CAXLJM020000057">
    <property type="protein sequence ID" value="CAL8118931.1"/>
    <property type="molecule type" value="Genomic_DNA"/>
</dbReference>
<accession>A0ABP1R3U8</accession>
<keyword evidence="1" id="KW-0812">Transmembrane</keyword>